<dbReference type="EnsemblMetazoa" id="Aqu2.1.05526_001">
    <property type="protein sequence ID" value="Aqu2.1.05526_001"/>
    <property type="gene ID" value="Aqu2.1.05526"/>
</dbReference>
<dbReference type="PROSITE" id="PS00972">
    <property type="entry name" value="USP_1"/>
    <property type="match status" value="1"/>
</dbReference>
<feature type="region of interest" description="Disordered" evidence="3">
    <location>
        <begin position="1"/>
        <end position="84"/>
    </location>
</feature>
<dbReference type="PANTHER" id="PTHR21646">
    <property type="entry name" value="UBIQUITIN CARBOXYL-TERMINAL HYDROLASE"/>
    <property type="match status" value="1"/>
</dbReference>
<dbReference type="GO" id="GO:0016579">
    <property type="term" value="P:protein deubiquitination"/>
    <property type="evidence" value="ECO:0007669"/>
    <property type="project" value="InterPro"/>
</dbReference>
<dbReference type="InParanoid" id="A0A1X7STV5"/>
<feature type="domain" description="USP" evidence="4">
    <location>
        <begin position="210"/>
        <end position="352"/>
    </location>
</feature>
<organism evidence="5">
    <name type="scientific">Amphimedon queenslandica</name>
    <name type="common">Sponge</name>
    <dbReference type="NCBI Taxonomy" id="400682"/>
    <lineage>
        <taxon>Eukaryota</taxon>
        <taxon>Metazoa</taxon>
        <taxon>Porifera</taxon>
        <taxon>Demospongiae</taxon>
        <taxon>Heteroscleromorpha</taxon>
        <taxon>Haplosclerida</taxon>
        <taxon>Niphatidae</taxon>
        <taxon>Amphimedon</taxon>
    </lineage>
</organism>
<dbReference type="InterPro" id="IPR001394">
    <property type="entry name" value="Peptidase_C19_UCH"/>
</dbReference>
<dbReference type="SUPFAM" id="SSF54001">
    <property type="entry name" value="Cysteine proteinases"/>
    <property type="match status" value="1"/>
</dbReference>
<sequence length="352" mass="39704">MISSKKRKLSNSDSEEEIDEKLMDQPKIPKQLLQTKDRRIRKKNQGVHLKPVRPLEPHIKKLGSEPCLWSGNSPPRYRKKSKSHESFSDIDKFPIIDKKTTESLTCLNDQISRSSSNNEIFLTPPSDKKTFDKRKKRSLSPKSLSQDAISKLSSDEFRSKISSDPAVSLSIFNKPSNPNTKTASEDRNSSIQLHAKLVEVESQRIHSKICGLKNLGNTCYMNSALQCLVHTEPLRELIEPTCTNGSRSLQTSQPSHRNLASSFSQLIKDMLQAPGLGYCNPYDLKKAIESHAPIFKGNSQQDAQELITLFIGGLHEEFNEITGKKPYVTMEVDESQFESEELLKNQAKVPVL</sequence>
<evidence type="ECO:0000313" key="5">
    <source>
        <dbReference type="EnsemblMetazoa" id="Aqu2.1.05526_001"/>
    </source>
</evidence>
<evidence type="ECO:0000256" key="2">
    <source>
        <dbReference type="ARBA" id="ARBA00012759"/>
    </source>
</evidence>
<feature type="region of interest" description="Disordered" evidence="3">
    <location>
        <begin position="116"/>
        <end position="145"/>
    </location>
</feature>
<dbReference type="eggNOG" id="KOG1870">
    <property type="taxonomic scope" value="Eukaryota"/>
</dbReference>
<evidence type="ECO:0000259" key="4">
    <source>
        <dbReference type="PROSITE" id="PS50235"/>
    </source>
</evidence>
<evidence type="ECO:0000256" key="1">
    <source>
        <dbReference type="ARBA" id="ARBA00000707"/>
    </source>
</evidence>
<dbReference type="PROSITE" id="PS50235">
    <property type="entry name" value="USP_3"/>
    <property type="match status" value="1"/>
</dbReference>
<evidence type="ECO:0000256" key="3">
    <source>
        <dbReference type="SAM" id="MobiDB-lite"/>
    </source>
</evidence>
<dbReference type="InterPro" id="IPR018200">
    <property type="entry name" value="USP_CS"/>
</dbReference>
<proteinExistence type="predicted"/>
<comment type="catalytic activity">
    <reaction evidence="1">
        <text>Thiol-dependent hydrolysis of ester, thioester, amide, peptide and isopeptide bonds formed by the C-terminal Gly of ubiquitin (a 76-residue protein attached to proteins as an intracellular targeting signal).</text>
        <dbReference type="EC" id="3.4.19.12"/>
    </reaction>
</comment>
<dbReference type="EC" id="3.4.19.12" evidence="2"/>
<dbReference type="OrthoDB" id="265306at2759"/>
<name>A0A1X7STV5_AMPQE</name>
<reference evidence="5" key="1">
    <citation type="submission" date="2017-05" db="UniProtKB">
        <authorList>
            <consortium name="EnsemblMetazoa"/>
        </authorList>
    </citation>
    <scope>IDENTIFICATION</scope>
</reference>
<dbReference type="STRING" id="400682.A0A1X7STV5"/>
<accession>A0A1X7STV5</accession>
<dbReference type="Pfam" id="PF00443">
    <property type="entry name" value="UCH"/>
    <property type="match status" value="1"/>
</dbReference>
<dbReference type="InterPro" id="IPR028889">
    <property type="entry name" value="USP"/>
</dbReference>
<dbReference type="InterPro" id="IPR050185">
    <property type="entry name" value="Ub_carboxyl-term_hydrolase"/>
</dbReference>
<dbReference type="AlphaFoldDB" id="A0A1X7STV5"/>
<dbReference type="InterPro" id="IPR038765">
    <property type="entry name" value="Papain-like_cys_pep_sf"/>
</dbReference>
<dbReference type="Gene3D" id="3.90.70.10">
    <property type="entry name" value="Cysteine proteinases"/>
    <property type="match status" value="1"/>
</dbReference>
<dbReference type="GO" id="GO:0004843">
    <property type="term" value="F:cysteine-type deubiquitinase activity"/>
    <property type="evidence" value="ECO:0007669"/>
    <property type="project" value="UniProtKB-EC"/>
</dbReference>
<protein>
    <recommendedName>
        <fullName evidence="2">ubiquitinyl hydrolase 1</fullName>
        <ecNumber evidence="2">3.4.19.12</ecNumber>
    </recommendedName>
</protein>
<feature type="compositionally biased region" description="Basic and acidic residues" evidence="3">
    <location>
        <begin position="53"/>
        <end position="63"/>
    </location>
</feature>